<protein>
    <submittedName>
        <fullName evidence="1">Uncharacterized protein</fullName>
    </submittedName>
</protein>
<evidence type="ECO:0000313" key="1">
    <source>
        <dbReference type="EMBL" id="JAE04135.1"/>
    </source>
</evidence>
<organism evidence="1">
    <name type="scientific">Arundo donax</name>
    <name type="common">Giant reed</name>
    <name type="synonym">Donax arundinaceus</name>
    <dbReference type="NCBI Taxonomy" id="35708"/>
    <lineage>
        <taxon>Eukaryota</taxon>
        <taxon>Viridiplantae</taxon>
        <taxon>Streptophyta</taxon>
        <taxon>Embryophyta</taxon>
        <taxon>Tracheophyta</taxon>
        <taxon>Spermatophyta</taxon>
        <taxon>Magnoliopsida</taxon>
        <taxon>Liliopsida</taxon>
        <taxon>Poales</taxon>
        <taxon>Poaceae</taxon>
        <taxon>PACMAD clade</taxon>
        <taxon>Arundinoideae</taxon>
        <taxon>Arundineae</taxon>
        <taxon>Arundo</taxon>
    </lineage>
</organism>
<dbReference type="AlphaFoldDB" id="A0A0A9ETV5"/>
<name>A0A0A9ETV5_ARUDO</name>
<dbReference type="EMBL" id="GBRH01193761">
    <property type="protein sequence ID" value="JAE04135.1"/>
    <property type="molecule type" value="Transcribed_RNA"/>
</dbReference>
<reference evidence="1" key="2">
    <citation type="journal article" date="2015" name="Data Brief">
        <title>Shoot transcriptome of the giant reed, Arundo donax.</title>
        <authorList>
            <person name="Barrero R.A."/>
            <person name="Guerrero F.D."/>
            <person name="Moolhuijzen P."/>
            <person name="Goolsby J.A."/>
            <person name="Tidwell J."/>
            <person name="Bellgard S.E."/>
            <person name="Bellgard M.I."/>
        </authorList>
    </citation>
    <scope>NUCLEOTIDE SEQUENCE</scope>
    <source>
        <tissue evidence="1">Shoot tissue taken approximately 20 cm above the soil surface</tissue>
    </source>
</reference>
<sequence length="185" mass="19454">MALAACTPLCCSASGLHTSWPRTPTARVNRSCRVARGSREEEDGAGSDRWAGKGARRKIFADARDERAGRLAEPWLPTDGAAEAVAESARVVVAGAHAVALPARSPAASRASLRSAAPLTQPMLPPWGLRRASSATDACARSAALTCVCSTACAVRARRRPHTPWASIALDLRHARAQLKEKLAG</sequence>
<accession>A0A0A9ETV5</accession>
<reference evidence="1" key="1">
    <citation type="submission" date="2014-09" db="EMBL/GenBank/DDBJ databases">
        <authorList>
            <person name="Magalhaes I.L.F."/>
            <person name="Oliveira U."/>
            <person name="Santos F.R."/>
            <person name="Vidigal T.H.D.A."/>
            <person name="Brescovit A.D."/>
            <person name="Santos A.J."/>
        </authorList>
    </citation>
    <scope>NUCLEOTIDE SEQUENCE</scope>
    <source>
        <tissue evidence="1">Shoot tissue taken approximately 20 cm above the soil surface</tissue>
    </source>
</reference>
<proteinExistence type="predicted"/>